<keyword evidence="2 6" id="KW-0349">Heme</keyword>
<dbReference type="Pfam" id="PF00034">
    <property type="entry name" value="Cytochrom_C"/>
    <property type="match status" value="1"/>
</dbReference>
<keyword evidence="10" id="KW-1185">Reference proteome</keyword>
<accession>A0ABN7QPT0</accession>
<dbReference type="EMBL" id="CAJQYY010000019">
    <property type="protein sequence ID" value="CAG4907395.1"/>
    <property type="molecule type" value="Genomic_DNA"/>
</dbReference>
<evidence type="ECO:0000256" key="5">
    <source>
        <dbReference type="ARBA" id="ARBA00023004"/>
    </source>
</evidence>
<evidence type="ECO:0000259" key="8">
    <source>
        <dbReference type="PROSITE" id="PS51007"/>
    </source>
</evidence>
<evidence type="ECO:0000256" key="3">
    <source>
        <dbReference type="ARBA" id="ARBA00022723"/>
    </source>
</evidence>
<keyword evidence="7" id="KW-0732">Signal</keyword>
<keyword evidence="1" id="KW-0813">Transport</keyword>
<dbReference type="SUPFAM" id="SSF46626">
    <property type="entry name" value="Cytochrome c"/>
    <property type="match status" value="1"/>
</dbReference>
<dbReference type="PROSITE" id="PS51007">
    <property type="entry name" value="CYTC"/>
    <property type="match status" value="1"/>
</dbReference>
<dbReference type="InterPro" id="IPR009056">
    <property type="entry name" value="Cyt_c-like_dom"/>
</dbReference>
<evidence type="ECO:0000313" key="10">
    <source>
        <dbReference type="Proteomes" id="UP000789752"/>
    </source>
</evidence>
<gene>
    <name evidence="9" type="ORF">R54767_03401</name>
</gene>
<evidence type="ECO:0000256" key="4">
    <source>
        <dbReference type="ARBA" id="ARBA00022982"/>
    </source>
</evidence>
<keyword evidence="3 6" id="KW-0479">Metal-binding</keyword>
<dbReference type="Gene3D" id="1.10.760.10">
    <property type="entry name" value="Cytochrome c-like domain"/>
    <property type="match status" value="1"/>
</dbReference>
<evidence type="ECO:0000256" key="6">
    <source>
        <dbReference type="PROSITE-ProRule" id="PRU00433"/>
    </source>
</evidence>
<evidence type="ECO:0000256" key="1">
    <source>
        <dbReference type="ARBA" id="ARBA00022448"/>
    </source>
</evidence>
<sequence>MADRLMRGGPAVIAACAGVSLAASLFVSAPALAADTPRGLTVAQGNACMGCHTVDRKLVGPSFRQIASRYKGDPLATTKLVKKVKDGGSGVWGAIPMPAHPSMSDADVRAVVEWVLAGAPSSK</sequence>
<feature type="signal peptide" evidence="7">
    <location>
        <begin position="1"/>
        <end position="33"/>
    </location>
</feature>
<name>A0ABN7QPT0_9BURK</name>
<proteinExistence type="predicted"/>
<evidence type="ECO:0000313" key="9">
    <source>
        <dbReference type="EMBL" id="CAG4907395.1"/>
    </source>
</evidence>
<dbReference type="PRINTS" id="PR00606">
    <property type="entry name" value="CYTCHROMECID"/>
</dbReference>
<keyword evidence="4" id="KW-0249">Electron transport</keyword>
<dbReference type="InterPro" id="IPR036909">
    <property type="entry name" value="Cyt_c-like_dom_sf"/>
</dbReference>
<evidence type="ECO:0000256" key="7">
    <source>
        <dbReference type="SAM" id="SignalP"/>
    </source>
</evidence>
<reference evidence="9 10" key="1">
    <citation type="submission" date="2021-04" db="EMBL/GenBank/DDBJ databases">
        <authorList>
            <person name="Vanwijnsberghe S."/>
        </authorList>
    </citation>
    <scope>NUCLEOTIDE SEQUENCE [LARGE SCALE GENOMIC DNA]</scope>
    <source>
        <strain evidence="9 10">LMG 32171</strain>
    </source>
</reference>
<feature type="chain" id="PRO_5045037201" description="Cytochrome c domain-containing protein" evidence="7">
    <location>
        <begin position="34"/>
        <end position="123"/>
    </location>
</feature>
<protein>
    <recommendedName>
        <fullName evidence="8">Cytochrome c domain-containing protein</fullName>
    </recommendedName>
</protein>
<feature type="domain" description="Cytochrome c" evidence="8">
    <location>
        <begin position="34"/>
        <end position="119"/>
    </location>
</feature>
<comment type="caution">
    <text evidence="9">The sequence shown here is derived from an EMBL/GenBank/DDBJ whole genome shotgun (WGS) entry which is preliminary data.</text>
</comment>
<organism evidence="9 10">
    <name type="scientific">Paraburkholderia gardini</name>
    <dbReference type="NCBI Taxonomy" id="2823469"/>
    <lineage>
        <taxon>Bacteria</taxon>
        <taxon>Pseudomonadati</taxon>
        <taxon>Pseudomonadota</taxon>
        <taxon>Betaproteobacteria</taxon>
        <taxon>Burkholderiales</taxon>
        <taxon>Burkholderiaceae</taxon>
        <taxon>Paraburkholderia</taxon>
    </lineage>
</organism>
<dbReference type="Proteomes" id="UP000789752">
    <property type="component" value="Unassembled WGS sequence"/>
</dbReference>
<keyword evidence="5 6" id="KW-0408">Iron</keyword>
<dbReference type="InterPro" id="IPR002324">
    <property type="entry name" value="Cyt_c_ID"/>
</dbReference>
<evidence type="ECO:0000256" key="2">
    <source>
        <dbReference type="ARBA" id="ARBA00022617"/>
    </source>
</evidence>